<feature type="region of interest" description="Disordered" evidence="1">
    <location>
        <begin position="667"/>
        <end position="828"/>
    </location>
</feature>
<feature type="compositionally biased region" description="Polar residues" evidence="1">
    <location>
        <begin position="763"/>
        <end position="778"/>
    </location>
</feature>
<feature type="compositionally biased region" description="Low complexity" evidence="1">
    <location>
        <begin position="792"/>
        <end position="814"/>
    </location>
</feature>
<feature type="region of interest" description="Disordered" evidence="1">
    <location>
        <begin position="1"/>
        <end position="99"/>
    </location>
</feature>
<feature type="compositionally biased region" description="Polar residues" evidence="1">
    <location>
        <begin position="462"/>
        <end position="472"/>
    </location>
</feature>
<evidence type="ECO:0000313" key="3">
    <source>
        <dbReference type="EMBL" id="MDN3612030.1"/>
    </source>
</evidence>
<feature type="region of interest" description="Disordered" evidence="1">
    <location>
        <begin position="462"/>
        <end position="654"/>
    </location>
</feature>
<keyword evidence="2" id="KW-1133">Transmembrane helix</keyword>
<dbReference type="Proteomes" id="UP001238540">
    <property type="component" value="Unassembled WGS sequence"/>
</dbReference>
<feature type="compositionally biased region" description="Polar residues" evidence="1">
    <location>
        <begin position="256"/>
        <end position="269"/>
    </location>
</feature>
<reference evidence="4" key="1">
    <citation type="journal article" date="2019" name="Int. J. Syst. Evol. Microbiol.">
        <title>The Global Catalogue of Microorganisms (GCM) 10K type strain sequencing project: providing services to taxonomists for standard genome sequencing and annotation.</title>
        <authorList>
            <consortium name="The Broad Institute Genomics Platform"/>
            <consortium name="The Broad Institute Genome Sequencing Center for Infectious Disease"/>
            <person name="Wu L."/>
            <person name="Ma J."/>
        </authorList>
    </citation>
    <scope>NUCLEOTIDE SEQUENCE [LARGE SCALE GENOMIC DNA]</scope>
    <source>
        <strain evidence="4">CECT 7398</strain>
    </source>
</reference>
<proteinExistence type="predicted"/>
<feature type="compositionally biased region" description="Basic and acidic residues" evidence="1">
    <location>
        <begin position="416"/>
        <end position="429"/>
    </location>
</feature>
<feature type="region of interest" description="Disordered" evidence="1">
    <location>
        <begin position="149"/>
        <end position="202"/>
    </location>
</feature>
<feature type="region of interest" description="Disordered" evidence="1">
    <location>
        <begin position="357"/>
        <end position="448"/>
    </location>
</feature>
<gene>
    <name evidence="3" type="ORF">QWZ16_20775</name>
</gene>
<feature type="compositionally biased region" description="Low complexity" evidence="1">
    <location>
        <begin position="595"/>
        <end position="604"/>
    </location>
</feature>
<sequence length="973" mass="103278">MSPPISPVSSVSAPTSLGRPENGPNSLSSEASQLTPVSVENTPATVDGRPEELIAAVSAFASDDVDRREDESEHNPAGKGTKEKTKNKKVERKSNRYHDKTKAKVHLGACVTGGIAMGVLAGPIGLVFAAVYINAMCMTMYGGSEFFTGDKKEDKKPDQEPPQAETPPHSGPSPEHLGPAPTPDAESESTTDGDSDEGKKYYNKVNSDNLTFAPVTNIGDNYTINGNVYLYPGAEHPPTAEAGDVSTDAAEPAPQQGEQSPTSEASNDIHVTNVVNVSPQSVEEHDGMSSEVLETLNHPSDDSQLFHVTFSDGMRAYLRTDPDLVSAVVTPSASDSEVPSTPTGMLGWVWDETSQRWEETVKQTPVQTTEGPIKLSNYRNTPESSVDAGRASSQASSASADVHQAAETTPPPPKGRTNDPQRVDARGEQGSRAGMDSQDGPSTPTGMLGWVWEETSQRWVETVKQTPVQTTEGPIKLSNYRNPPKSSVDAGRASSQASSASADVHQAAETTPPPPKGRTNDPQRVDAQGEQGSRAGMDSQDGPSTPTGMLGGVRDKTSQRSVETVKQTPVQTTEVPIKPSNYRNTPKSSVDVGRASSQASSASADVHQAAETTPPSPKGRTKDPQRVDARGEQGARAGMDSQDGPSTPTGMLGWGWEKTSQRWVETVKQTPVQTTEGPIKLSNYRNPPKSSVDVGRASSQASSASADVHQAAETTPPPPKGRTKDPQRVDARGEQGSRAGMDSQDGPSTPTGMLGGVRDKTSQRWVETVKQTPVQTTEVPIKPSNYRNPPKSSVDVGQASSQASSASADVHQAAETTPPPPKGRTNDPQRVIFSADQERAVRDNARLVQAAETDTLSMNDSTAETVQQTQIAVDAKKAISGWVAEKGLDGTVRWVNLNRSTPVILSVGSSISGAARNYTKGVFANLKDLDKSRLGHLAAMQGSLSKSQYTGFNVFNGQASWPVNRQNLSYVAS</sequence>
<protein>
    <submittedName>
        <fullName evidence="3">Uncharacterized protein</fullName>
    </submittedName>
</protein>
<feature type="compositionally biased region" description="Polar residues" evidence="1">
    <location>
        <begin position="559"/>
        <end position="574"/>
    </location>
</feature>
<evidence type="ECO:0000256" key="1">
    <source>
        <dbReference type="SAM" id="MobiDB-lite"/>
    </source>
</evidence>
<feature type="compositionally biased region" description="Polar residues" evidence="1">
    <location>
        <begin position="667"/>
        <end position="676"/>
    </location>
</feature>
<comment type="caution">
    <text evidence="3">The sequence shown here is derived from an EMBL/GenBank/DDBJ whole genome shotgun (WGS) entry which is preliminary data.</text>
</comment>
<feature type="compositionally biased region" description="Basic and acidic residues" evidence="1">
    <location>
        <begin position="620"/>
        <end position="633"/>
    </location>
</feature>
<feature type="compositionally biased region" description="Low complexity" evidence="1">
    <location>
        <begin position="388"/>
        <end position="406"/>
    </location>
</feature>
<name>A0ABT8BXZ8_9VIBR</name>
<accession>A0ABT8BXZ8</accession>
<feature type="compositionally biased region" description="Low complexity" evidence="1">
    <location>
        <begin position="7"/>
        <end position="16"/>
    </location>
</feature>
<feature type="compositionally biased region" description="Basic and acidic residues" evidence="1">
    <location>
        <begin position="149"/>
        <end position="159"/>
    </location>
</feature>
<feature type="compositionally biased region" description="Polar residues" evidence="1">
    <location>
        <begin position="23"/>
        <end position="44"/>
    </location>
</feature>
<feature type="region of interest" description="Disordered" evidence="1">
    <location>
        <begin position="235"/>
        <end position="269"/>
    </location>
</feature>
<feature type="compositionally biased region" description="Basic and acidic residues" evidence="1">
    <location>
        <begin position="64"/>
        <end position="84"/>
    </location>
</feature>
<feature type="compositionally biased region" description="Acidic residues" evidence="1">
    <location>
        <begin position="185"/>
        <end position="195"/>
    </location>
</feature>
<keyword evidence="4" id="KW-1185">Reference proteome</keyword>
<organism evidence="3 4">
    <name type="scientific">Vibrio ostreicida</name>
    <dbReference type="NCBI Taxonomy" id="526588"/>
    <lineage>
        <taxon>Bacteria</taxon>
        <taxon>Pseudomonadati</taxon>
        <taxon>Pseudomonadota</taxon>
        <taxon>Gammaproteobacteria</taxon>
        <taxon>Vibrionales</taxon>
        <taxon>Vibrionaceae</taxon>
        <taxon>Vibrio</taxon>
    </lineage>
</organism>
<feature type="compositionally biased region" description="Low complexity" evidence="1">
    <location>
        <begin position="697"/>
        <end position="706"/>
    </location>
</feature>
<dbReference type="RefSeq" id="WP_170882601.1">
    <property type="nucleotide sequence ID" value="NZ_JABEYA020000004.1"/>
</dbReference>
<evidence type="ECO:0000256" key="2">
    <source>
        <dbReference type="SAM" id="Phobius"/>
    </source>
</evidence>
<feature type="transmembrane region" description="Helical" evidence="2">
    <location>
        <begin position="105"/>
        <end position="133"/>
    </location>
</feature>
<keyword evidence="2" id="KW-0472">Membrane</keyword>
<evidence type="ECO:0000313" key="4">
    <source>
        <dbReference type="Proteomes" id="UP001238540"/>
    </source>
</evidence>
<feature type="compositionally biased region" description="Basic and acidic residues" evidence="1">
    <location>
        <begin position="722"/>
        <end position="735"/>
    </location>
</feature>
<keyword evidence="2" id="KW-0812">Transmembrane</keyword>
<dbReference type="EMBL" id="JAUFQC010000027">
    <property type="protein sequence ID" value="MDN3612030.1"/>
    <property type="molecule type" value="Genomic_DNA"/>
</dbReference>
<feature type="compositionally biased region" description="Low complexity" evidence="1">
    <location>
        <begin position="490"/>
        <end position="508"/>
    </location>
</feature>